<dbReference type="GO" id="GO:0008270">
    <property type="term" value="F:zinc ion binding"/>
    <property type="evidence" value="ECO:0007669"/>
    <property type="project" value="UniProtKB-KW"/>
</dbReference>
<keyword evidence="7" id="KW-1185">Reference proteome</keyword>
<dbReference type="Proteomes" id="UP000634136">
    <property type="component" value="Unassembled WGS sequence"/>
</dbReference>
<name>A0A834SEK0_9FABA</name>
<sequence length="295" mass="33301">MNKEEEPSKVALATKWKYYIKGKKERCCVHTMSDLHSSVGSIRRGRHCFCGERAIILTSRTQENPGRRFWRCKNFKSADDCDIFDWIDLPSMDAKDIAIERLRVKISTLNVVKHKFEGFDLYEGYDFMLDVAAGHHLLLWPYCLHMVHLVLYPNGTEEEDDGIGVEGMYSSGVFLMKFIAVIEWQQGIPVSIQALHEHSFFCKSTTNLSVACIVRIGFSLKSTITLLKVFDMLLRCASQCRVVLNLLLLQNLGDMARSCLSAVPAGPRSLMRSSRNQDHVSLLSTSTIANATGSI</sequence>
<evidence type="ECO:0000256" key="1">
    <source>
        <dbReference type="ARBA" id="ARBA00022723"/>
    </source>
</evidence>
<gene>
    <name evidence="6" type="ORF">G2W53_041951</name>
</gene>
<evidence type="ECO:0000313" key="7">
    <source>
        <dbReference type="Proteomes" id="UP000634136"/>
    </source>
</evidence>
<dbReference type="PANTHER" id="PTHR33248">
    <property type="entry name" value="ZINC ION-BINDING PROTEIN"/>
    <property type="match status" value="1"/>
</dbReference>
<dbReference type="AlphaFoldDB" id="A0A834SEK0"/>
<evidence type="ECO:0000256" key="2">
    <source>
        <dbReference type="ARBA" id="ARBA00022771"/>
    </source>
</evidence>
<keyword evidence="2 4" id="KW-0863">Zinc-finger</keyword>
<proteinExistence type="predicted"/>
<dbReference type="EMBL" id="JAAIUW010000013">
    <property type="protein sequence ID" value="KAF7802840.1"/>
    <property type="molecule type" value="Genomic_DNA"/>
</dbReference>
<dbReference type="PROSITE" id="PS51999">
    <property type="entry name" value="ZF_GRF"/>
    <property type="match status" value="1"/>
</dbReference>
<evidence type="ECO:0000256" key="4">
    <source>
        <dbReference type="PROSITE-ProRule" id="PRU01343"/>
    </source>
</evidence>
<feature type="domain" description="GRF-type" evidence="5">
    <location>
        <begin position="48"/>
        <end position="90"/>
    </location>
</feature>
<dbReference type="OrthoDB" id="2822301at2759"/>
<accession>A0A834SEK0</accession>
<reference evidence="6" key="1">
    <citation type="submission" date="2020-09" db="EMBL/GenBank/DDBJ databases">
        <title>Genome-Enabled Discovery of Anthraquinone Biosynthesis in Senna tora.</title>
        <authorList>
            <person name="Kang S.-H."/>
            <person name="Pandey R.P."/>
            <person name="Lee C.-M."/>
            <person name="Sim J.-S."/>
            <person name="Jeong J.-T."/>
            <person name="Choi B.-S."/>
            <person name="Jung M."/>
            <person name="Ginzburg D."/>
            <person name="Zhao K."/>
            <person name="Won S.Y."/>
            <person name="Oh T.-J."/>
            <person name="Yu Y."/>
            <person name="Kim N.-H."/>
            <person name="Lee O.R."/>
            <person name="Lee T.-H."/>
            <person name="Bashyal P."/>
            <person name="Kim T.-S."/>
            <person name="Lee W.-H."/>
            <person name="Kawkins C."/>
            <person name="Kim C.-K."/>
            <person name="Kim J.S."/>
            <person name="Ahn B.O."/>
            <person name="Rhee S.Y."/>
            <person name="Sohng J.K."/>
        </authorList>
    </citation>
    <scope>NUCLEOTIDE SEQUENCE</scope>
    <source>
        <tissue evidence="6">Leaf</tissue>
    </source>
</reference>
<keyword evidence="1" id="KW-0479">Metal-binding</keyword>
<keyword evidence="3" id="KW-0862">Zinc</keyword>
<evidence type="ECO:0000256" key="3">
    <source>
        <dbReference type="ARBA" id="ARBA00022833"/>
    </source>
</evidence>
<protein>
    <recommendedName>
        <fullName evidence="5">GRF-type domain-containing protein</fullName>
    </recommendedName>
</protein>
<dbReference type="InterPro" id="IPR010666">
    <property type="entry name" value="Znf_GRF"/>
</dbReference>
<dbReference type="Pfam" id="PF06839">
    <property type="entry name" value="Zn_ribbon_GRF"/>
    <property type="match status" value="1"/>
</dbReference>
<organism evidence="6 7">
    <name type="scientific">Senna tora</name>
    <dbReference type="NCBI Taxonomy" id="362788"/>
    <lineage>
        <taxon>Eukaryota</taxon>
        <taxon>Viridiplantae</taxon>
        <taxon>Streptophyta</taxon>
        <taxon>Embryophyta</taxon>
        <taxon>Tracheophyta</taxon>
        <taxon>Spermatophyta</taxon>
        <taxon>Magnoliopsida</taxon>
        <taxon>eudicotyledons</taxon>
        <taxon>Gunneridae</taxon>
        <taxon>Pentapetalae</taxon>
        <taxon>rosids</taxon>
        <taxon>fabids</taxon>
        <taxon>Fabales</taxon>
        <taxon>Fabaceae</taxon>
        <taxon>Caesalpinioideae</taxon>
        <taxon>Cassia clade</taxon>
        <taxon>Senna</taxon>
    </lineage>
</organism>
<comment type="caution">
    <text evidence="6">The sequence shown here is derived from an EMBL/GenBank/DDBJ whole genome shotgun (WGS) entry which is preliminary data.</text>
</comment>
<evidence type="ECO:0000259" key="5">
    <source>
        <dbReference type="PROSITE" id="PS51999"/>
    </source>
</evidence>
<evidence type="ECO:0000313" key="6">
    <source>
        <dbReference type="EMBL" id="KAF7802840.1"/>
    </source>
</evidence>